<sequence length="207" mass="24625">MIRQIIILLTLLVVIGSCKAQDNSSNNIKKNKNMERTTEKFDSWKYYTHRENDDYEFKSYLKGKVRQFGGENGSNYFEYAKKDKELFGTYREYYNKSKTLKLIGKYYYNDFESGIWKEYDENGYLIAEYDQDAPYKNYPWEKVEKFVKEELKLDLFDKNVSIRRYVSDKTNIPVWVIHYKVGPNIVSIKINANTGEIIKKGTNPIIK</sequence>
<organism evidence="2 3">
    <name type="scientific">Prevotella jejuni</name>
    <dbReference type="NCBI Taxonomy" id="1177574"/>
    <lineage>
        <taxon>Bacteria</taxon>
        <taxon>Pseudomonadati</taxon>
        <taxon>Bacteroidota</taxon>
        <taxon>Bacteroidia</taxon>
        <taxon>Bacteroidales</taxon>
        <taxon>Prevotellaceae</taxon>
        <taxon>Prevotella</taxon>
    </lineage>
</organism>
<protein>
    <recommendedName>
        <fullName evidence="4">PepSY domain-containing protein</fullName>
    </recommendedName>
</protein>
<name>A0AA94ITW5_9BACT</name>
<evidence type="ECO:0008006" key="4">
    <source>
        <dbReference type="Google" id="ProtNLM"/>
    </source>
</evidence>
<dbReference type="PROSITE" id="PS51257">
    <property type="entry name" value="PROKAR_LIPOPROTEIN"/>
    <property type="match status" value="1"/>
</dbReference>
<keyword evidence="3" id="KW-1185">Reference proteome</keyword>
<evidence type="ECO:0000256" key="1">
    <source>
        <dbReference type="SAM" id="SignalP"/>
    </source>
</evidence>
<feature type="chain" id="PRO_5041723746" description="PepSY domain-containing protein" evidence="1">
    <location>
        <begin position="21"/>
        <end position="207"/>
    </location>
</feature>
<dbReference type="AlphaFoldDB" id="A0AA94ITW5"/>
<reference evidence="2 3" key="1">
    <citation type="submission" date="2017-06" db="EMBL/GenBank/DDBJ databases">
        <authorList>
            <person name="Varghese N."/>
            <person name="Submissions S."/>
        </authorList>
    </citation>
    <scope>NUCLEOTIDE SEQUENCE [LARGE SCALE GENOMIC DNA]</scope>
    <source>
        <strain evidence="2 3">DSM 26989</strain>
    </source>
</reference>
<proteinExistence type="predicted"/>
<evidence type="ECO:0000313" key="3">
    <source>
        <dbReference type="Proteomes" id="UP000198427"/>
    </source>
</evidence>
<dbReference type="Proteomes" id="UP000198427">
    <property type="component" value="Unassembled WGS sequence"/>
</dbReference>
<evidence type="ECO:0000313" key="2">
    <source>
        <dbReference type="EMBL" id="SNR78736.1"/>
    </source>
</evidence>
<comment type="caution">
    <text evidence="2">The sequence shown here is derived from an EMBL/GenBank/DDBJ whole genome shotgun (WGS) entry which is preliminary data.</text>
</comment>
<gene>
    <name evidence="2" type="ORF">SAMN06265364_11085</name>
</gene>
<dbReference type="EMBL" id="FZNZ01000010">
    <property type="protein sequence ID" value="SNR78736.1"/>
    <property type="molecule type" value="Genomic_DNA"/>
</dbReference>
<keyword evidence="1" id="KW-0732">Signal</keyword>
<feature type="signal peptide" evidence="1">
    <location>
        <begin position="1"/>
        <end position="20"/>
    </location>
</feature>
<accession>A0AA94ITW5</accession>